<dbReference type="EMBL" id="JACPSX010000104">
    <property type="protein sequence ID" value="MBI3014567.1"/>
    <property type="molecule type" value="Genomic_DNA"/>
</dbReference>
<dbReference type="PANTHER" id="PTHR28055:SF1">
    <property type="entry name" value="ALTERED INHERITANCE OF MITOCHONDRIA PROTEIN 41, MITOCHONDRIAL"/>
    <property type="match status" value="1"/>
</dbReference>
<dbReference type="Gene3D" id="1.10.1510.10">
    <property type="entry name" value="Uncharacterised protein YqeY/AIM41 PF09424, N-terminal domain"/>
    <property type="match status" value="1"/>
</dbReference>
<protein>
    <submittedName>
        <fullName evidence="1">GatB/YqeY domain-containing protein</fullName>
    </submittedName>
</protein>
<reference evidence="1" key="1">
    <citation type="submission" date="2020-07" db="EMBL/GenBank/DDBJ databases">
        <title>Huge and variable diversity of episymbiotic CPR bacteria and DPANN archaea in groundwater ecosystems.</title>
        <authorList>
            <person name="He C.Y."/>
            <person name="Keren R."/>
            <person name="Whittaker M."/>
            <person name="Farag I.F."/>
            <person name="Doudna J."/>
            <person name="Cate J.H.D."/>
            <person name="Banfield J.F."/>
        </authorList>
    </citation>
    <scope>NUCLEOTIDE SEQUENCE</scope>
    <source>
        <strain evidence="1">NC_groundwater_717_Ag_S-0.2um_59_8</strain>
    </source>
</reference>
<dbReference type="PANTHER" id="PTHR28055">
    <property type="entry name" value="ALTERED INHERITANCE OF MITOCHONDRIA PROTEIN 41, MITOCHONDRIAL"/>
    <property type="match status" value="1"/>
</dbReference>
<name>A0A932GPK9_UNCTE</name>
<proteinExistence type="predicted"/>
<sequence length="152" mass="16918">MMGLGDRLREELKQALKTGNKRASSTIRMVLAAAQNRAIEKRGPLSDAEFVDTLISSIKQRRESIEFYQQGNRPDLAAKESEEIQILQNFLPPPLTEDEAREKIRQAIVQVGATSPRDVGKVMKVLMPELRGRLEGGTLNRWVAEMLSSSGG</sequence>
<gene>
    <name evidence="1" type="ORF">HYY65_05800</name>
</gene>
<comment type="caution">
    <text evidence="1">The sequence shown here is derived from an EMBL/GenBank/DDBJ whole genome shotgun (WGS) entry which is preliminary data.</text>
</comment>
<evidence type="ECO:0000313" key="2">
    <source>
        <dbReference type="Proteomes" id="UP000741360"/>
    </source>
</evidence>
<dbReference type="GO" id="GO:0016884">
    <property type="term" value="F:carbon-nitrogen ligase activity, with glutamine as amido-N-donor"/>
    <property type="evidence" value="ECO:0007669"/>
    <property type="project" value="InterPro"/>
</dbReference>
<dbReference type="InterPro" id="IPR003789">
    <property type="entry name" value="Asn/Gln_tRNA_amidoTrase-B-like"/>
</dbReference>
<dbReference type="Proteomes" id="UP000741360">
    <property type="component" value="Unassembled WGS sequence"/>
</dbReference>
<organism evidence="1 2">
    <name type="scientific">Tectimicrobiota bacterium</name>
    <dbReference type="NCBI Taxonomy" id="2528274"/>
    <lineage>
        <taxon>Bacteria</taxon>
        <taxon>Pseudomonadati</taxon>
        <taxon>Nitrospinota/Tectimicrobiota group</taxon>
        <taxon>Candidatus Tectimicrobiota</taxon>
    </lineage>
</organism>
<dbReference type="Gene3D" id="1.10.10.410">
    <property type="match status" value="1"/>
</dbReference>
<dbReference type="SUPFAM" id="SSF89095">
    <property type="entry name" value="GatB/YqeY motif"/>
    <property type="match status" value="1"/>
</dbReference>
<evidence type="ECO:0000313" key="1">
    <source>
        <dbReference type="EMBL" id="MBI3014567.1"/>
    </source>
</evidence>
<dbReference type="InterPro" id="IPR042184">
    <property type="entry name" value="YqeY/Aim41_N"/>
</dbReference>
<dbReference type="AlphaFoldDB" id="A0A932GPK9"/>
<dbReference type="InterPro" id="IPR019004">
    <property type="entry name" value="YqeY/Aim41"/>
</dbReference>
<accession>A0A932GPK9</accession>
<dbReference type="Pfam" id="PF09424">
    <property type="entry name" value="YqeY"/>
    <property type="match status" value="1"/>
</dbReference>
<dbReference type="InterPro" id="IPR023168">
    <property type="entry name" value="GatB_Yqey_C_2"/>
</dbReference>